<feature type="signal peptide" evidence="1">
    <location>
        <begin position="1"/>
        <end position="26"/>
    </location>
</feature>
<feature type="domain" description="DUF4097" evidence="2">
    <location>
        <begin position="95"/>
        <end position="296"/>
    </location>
</feature>
<reference evidence="3 4" key="1">
    <citation type="journal article" date="2021" name="Int. J. Syst. Evol. Microbiol.">
        <title>Steroidobacter gossypii sp. nov., isolated from soil of cotton cropping field.</title>
        <authorList>
            <person name="Huang R."/>
            <person name="Yang S."/>
            <person name="Zhen C."/>
            <person name="Liu W."/>
        </authorList>
    </citation>
    <scope>NUCLEOTIDE SEQUENCE [LARGE SCALE GENOMIC DNA]</scope>
    <source>
        <strain evidence="3 4">S1-65</strain>
    </source>
</reference>
<proteinExistence type="predicted"/>
<comment type="caution">
    <text evidence="3">The sequence shown here is derived from an EMBL/GenBank/DDBJ whole genome shotgun (WGS) entry which is preliminary data.</text>
</comment>
<evidence type="ECO:0000259" key="2">
    <source>
        <dbReference type="Pfam" id="PF13349"/>
    </source>
</evidence>
<evidence type="ECO:0000313" key="4">
    <source>
        <dbReference type="Proteomes" id="UP000661077"/>
    </source>
</evidence>
<protein>
    <submittedName>
        <fullName evidence="3">DUF4097 family beta strand repeat protein</fullName>
    </submittedName>
</protein>
<accession>A0ABS1WS01</accession>
<name>A0ABS1WS01_9GAMM</name>
<dbReference type="Pfam" id="PF13349">
    <property type="entry name" value="DUF4097"/>
    <property type="match status" value="1"/>
</dbReference>
<dbReference type="EMBL" id="JAEVLS010000001">
    <property type="protein sequence ID" value="MBM0103756.1"/>
    <property type="molecule type" value="Genomic_DNA"/>
</dbReference>
<dbReference type="Proteomes" id="UP000661077">
    <property type="component" value="Unassembled WGS sequence"/>
</dbReference>
<dbReference type="RefSeq" id="WP_203165714.1">
    <property type="nucleotide sequence ID" value="NZ_JAEVLS010000001.1"/>
</dbReference>
<evidence type="ECO:0000313" key="3">
    <source>
        <dbReference type="EMBL" id="MBM0103756.1"/>
    </source>
</evidence>
<gene>
    <name evidence="3" type="ORF">JM946_03330</name>
</gene>
<sequence>MNAPVSAAVQAVLSMALLITAQHAGAEQISKTLAADARGEVEITNVAGSVEVSTWERAEVQVDADLGSSVERLDFRRDGSRTIVRVVLPRSTGSGGTSDLIVKIPRDSGLAITTVSAEQRITGVRGAQRLQAVSGDIETEFGPGDLELKTVSGNILAHGRDSKGLVRATTVSGDLRITKAGPELELNTVSGDMNVTLDRLDRGRIKTTNGDLELTAALSDGARLEAEAINGDLSLHLRGQINAEFDIETFNGDIDNCFGPEPRRSRQYGPGNELRFTEGKGDARVHIKTLNGTVMVCKR</sequence>
<organism evidence="3 4">
    <name type="scientific">Steroidobacter gossypii</name>
    <dbReference type="NCBI Taxonomy" id="2805490"/>
    <lineage>
        <taxon>Bacteria</taxon>
        <taxon>Pseudomonadati</taxon>
        <taxon>Pseudomonadota</taxon>
        <taxon>Gammaproteobacteria</taxon>
        <taxon>Steroidobacterales</taxon>
        <taxon>Steroidobacteraceae</taxon>
        <taxon>Steroidobacter</taxon>
    </lineage>
</organism>
<feature type="chain" id="PRO_5045401955" evidence="1">
    <location>
        <begin position="27"/>
        <end position="299"/>
    </location>
</feature>
<evidence type="ECO:0000256" key="1">
    <source>
        <dbReference type="SAM" id="SignalP"/>
    </source>
</evidence>
<dbReference type="InterPro" id="IPR025164">
    <property type="entry name" value="Toastrack_DUF4097"/>
</dbReference>
<keyword evidence="4" id="KW-1185">Reference proteome</keyword>
<keyword evidence="1" id="KW-0732">Signal</keyword>